<evidence type="ECO:0000256" key="5">
    <source>
        <dbReference type="SAM" id="Phobius"/>
    </source>
</evidence>
<feature type="transmembrane region" description="Helical" evidence="5">
    <location>
        <begin position="217"/>
        <end position="238"/>
    </location>
</feature>
<keyword evidence="8" id="KW-1185">Reference proteome</keyword>
<feature type="transmembrane region" description="Helical" evidence="5">
    <location>
        <begin position="133"/>
        <end position="155"/>
    </location>
</feature>
<accession>A0A3N2ASN7</accession>
<name>A0A3N2ASN7_9MICO</name>
<feature type="transmembrane region" description="Helical" evidence="5">
    <location>
        <begin position="250"/>
        <end position="270"/>
    </location>
</feature>
<feature type="transmembrane region" description="Helical" evidence="5">
    <location>
        <begin position="167"/>
        <end position="186"/>
    </location>
</feature>
<dbReference type="InterPro" id="IPR020846">
    <property type="entry name" value="MFS_dom"/>
</dbReference>
<comment type="caution">
    <text evidence="7">The sequence shown here is derived from an EMBL/GenBank/DDBJ whole genome shotgun (WGS) entry which is preliminary data.</text>
</comment>
<feature type="transmembrane region" description="Helical" evidence="5">
    <location>
        <begin position="305"/>
        <end position="332"/>
    </location>
</feature>
<dbReference type="GO" id="GO:0022857">
    <property type="term" value="F:transmembrane transporter activity"/>
    <property type="evidence" value="ECO:0007669"/>
    <property type="project" value="InterPro"/>
</dbReference>
<reference evidence="7 8" key="1">
    <citation type="submission" date="2018-11" db="EMBL/GenBank/DDBJ databases">
        <title>Sequencing the genomes of 1000 actinobacteria strains.</title>
        <authorList>
            <person name="Klenk H.-P."/>
        </authorList>
    </citation>
    <scope>NUCLEOTIDE SEQUENCE [LARGE SCALE GENOMIC DNA]</scope>
    <source>
        <strain evidence="7 8">DSM 9580</strain>
    </source>
</reference>
<evidence type="ECO:0000259" key="6">
    <source>
        <dbReference type="PROSITE" id="PS50850"/>
    </source>
</evidence>
<keyword evidence="4 5" id="KW-0472">Membrane</keyword>
<feature type="transmembrane region" description="Helical" evidence="5">
    <location>
        <begin position="353"/>
        <end position="385"/>
    </location>
</feature>
<evidence type="ECO:0000313" key="7">
    <source>
        <dbReference type="EMBL" id="ROR65762.1"/>
    </source>
</evidence>
<keyword evidence="2 5" id="KW-0812">Transmembrane</keyword>
<proteinExistence type="predicted"/>
<protein>
    <submittedName>
        <fullName evidence="7">Putative MFS family arabinose efflux permease</fullName>
    </submittedName>
</protein>
<organism evidence="7 8">
    <name type="scientific">Agrococcus jenensis</name>
    <dbReference type="NCBI Taxonomy" id="46353"/>
    <lineage>
        <taxon>Bacteria</taxon>
        <taxon>Bacillati</taxon>
        <taxon>Actinomycetota</taxon>
        <taxon>Actinomycetes</taxon>
        <taxon>Micrococcales</taxon>
        <taxon>Microbacteriaceae</taxon>
        <taxon>Agrococcus</taxon>
    </lineage>
</organism>
<dbReference type="AlphaFoldDB" id="A0A3N2ASN7"/>
<gene>
    <name evidence="7" type="ORF">EDD26_1132</name>
</gene>
<keyword evidence="3 5" id="KW-1133">Transmembrane helix</keyword>
<dbReference type="InterPro" id="IPR036259">
    <property type="entry name" value="MFS_trans_sf"/>
</dbReference>
<dbReference type="EMBL" id="RKHJ01000001">
    <property type="protein sequence ID" value="ROR65762.1"/>
    <property type="molecule type" value="Genomic_DNA"/>
</dbReference>
<dbReference type="InterPro" id="IPR011701">
    <property type="entry name" value="MFS"/>
</dbReference>
<dbReference type="PROSITE" id="PS50850">
    <property type="entry name" value="MFS"/>
    <property type="match status" value="1"/>
</dbReference>
<dbReference type="InterPro" id="IPR052528">
    <property type="entry name" value="Sugar_transport-like"/>
</dbReference>
<dbReference type="Pfam" id="PF07690">
    <property type="entry name" value="MFS_1"/>
    <property type="match status" value="1"/>
</dbReference>
<comment type="subcellular location">
    <subcellularLocation>
        <location evidence="1">Cell membrane</location>
        <topology evidence="1">Multi-pass membrane protein</topology>
    </subcellularLocation>
</comment>
<feature type="transmembrane region" description="Helical" evidence="5">
    <location>
        <begin position="42"/>
        <end position="62"/>
    </location>
</feature>
<dbReference type="Proteomes" id="UP000275456">
    <property type="component" value="Unassembled WGS sequence"/>
</dbReference>
<dbReference type="GO" id="GO:0005886">
    <property type="term" value="C:plasma membrane"/>
    <property type="evidence" value="ECO:0007669"/>
    <property type="project" value="UniProtKB-SubCell"/>
</dbReference>
<sequence length="407" mass="42237">MGRGWLTPQLALLLAHAVLVQLVSYAMRPAISYAILDLGFGPVWLGVATAAFAVPPLLLAIPSGRLTDRFGERAPLAMGGAAYVGAVVMALLWGTTLFGLIAATVLLGLGVLWSVVGEQAWVMRDAPGGRLDAVFGIYTFATSSGQMLGPFLLALPGGSPQSPPFELVSWCCLGASAAVLVLALLVRSTRRLADDERDATPERLAPAAWRLLRRPGVVSALVTSSLVLSSLDIALAYLPLLAQERSFAPWVLTALLVARGLATMVSRLSLGRLTGAFGRRRVLIVGSLLSAVGLAALALPVHPVLLVLAMVVYGLAAGTVQPLTMSWMTMLTPRHQRGVGASMRLVGNRAGQTAIPLLVAAISALGGAAVVFAFTGLSLVASAWLSRVAPNDATSDDDAIGDAASEP</sequence>
<dbReference type="PANTHER" id="PTHR23526:SF4">
    <property type="entry name" value="INTEGRAL MEMBRANE TRANSPORT PROTEIN"/>
    <property type="match status" value="1"/>
</dbReference>
<evidence type="ECO:0000256" key="4">
    <source>
        <dbReference type="ARBA" id="ARBA00023136"/>
    </source>
</evidence>
<dbReference type="PANTHER" id="PTHR23526">
    <property type="entry name" value="INTEGRAL MEMBRANE TRANSPORT PROTEIN-RELATED"/>
    <property type="match status" value="1"/>
</dbReference>
<feature type="transmembrane region" description="Helical" evidence="5">
    <location>
        <begin position="282"/>
        <end position="299"/>
    </location>
</feature>
<evidence type="ECO:0000256" key="2">
    <source>
        <dbReference type="ARBA" id="ARBA00022692"/>
    </source>
</evidence>
<dbReference type="SUPFAM" id="SSF103473">
    <property type="entry name" value="MFS general substrate transporter"/>
    <property type="match status" value="1"/>
</dbReference>
<evidence type="ECO:0000313" key="8">
    <source>
        <dbReference type="Proteomes" id="UP000275456"/>
    </source>
</evidence>
<dbReference type="Gene3D" id="1.20.1250.20">
    <property type="entry name" value="MFS general substrate transporter like domains"/>
    <property type="match status" value="1"/>
</dbReference>
<feature type="transmembrane region" description="Helical" evidence="5">
    <location>
        <begin position="74"/>
        <end position="94"/>
    </location>
</feature>
<evidence type="ECO:0000256" key="1">
    <source>
        <dbReference type="ARBA" id="ARBA00004651"/>
    </source>
</evidence>
<evidence type="ECO:0000256" key="3">
    <source>
        <dbReference type="ARBA" id="ARBA00022989"/>
    </source>
</evidence>
<feature type="domain" description="Major facilitator superfamily (MFS) profile" evidence="6">
    <location>
        <begin position="9"/>
        <end position="393"/>
    </location>
</feature>